<feature type="domain" description="UspA" evidence="2">
    <location>
        <begin position="5"/>
        <end position="139"/>
    </location>
</feature>
<keyword evidence="4" id="KW-1185">Reference proteome</keyword>
<evidence type="ECO:0000259" key="2">
    <source>
        <dbReference type="Pfam" id="PF00582"/>
    </source>
</evidence>
<accession>A0A9X2VXZ3</accession>
<protein>
    <submittedName>
        <fullName evidence="3">Universal stress protein</fullName>
    </submittedName>
</protein>
<dbReference type="PANTHER" id="PTHR46268">
    <property type="entry name" value="STRESS RESPONSE PROTEIN NHAX"/>
    <property type="match status" value="1"/>
</dbReference>
<evidence type="ECO:0000256" key="1">
    <source>
        <dbReference type="ARBA" id="ARBA00008791"/>
    </source>
</evidence>
<gene>
    <name evidence="3" type="ORF">NZH93_48625</name>
</gene>
<sequence>MSEQKAIVVGLDGSEAAQHALDWALDEALIRGCPVKAVRVWNFEPMSDWVPTSLQEVRTRAVEALAESVRTAVAGRSTVPPVEQVTTEGDPADELVRVASDAALLVVAGHRGEHLRKIVLGSVSSACVRRSHVPVVVLPPKIEWTAAAEDAEKARA</sequence>
<dbReference type="PRINTS" id="PR01438">
    <property type="entry name" value="UNVRSLSTRESS"/>
</dbReference>
<organism evidence="3 4">
    <name type="scientific">Umezawaea endophytica</name>
    <dbReference type="NCBI Taxonomy" id="1654476"/>
    <lineage>
        <taxon>Bacteria</taxon>
        <taxon>Bacillati</taxon>
        <taxon>Actinomycetota</taxon>
        <taxon>Actinomycetes</taxon>
        <taxon>Pseudonocardiales</taxon>
        <taxon>Pseudonocardiaceae</taxon>
        <taxon>Umezawaea</taxon>
    </lineage>
</organism>
<evidence type="ECO:0000313" key="3">
    <source>
        <dbReference type="EMBL" id="MCS7484744.1"/>
    </source>
</evidence>
<reference evidence="3" key="1">
    <citation type="submission" date="2022-08" db="EMBL/GenBank/DDBJ databases">
        <authorList>
            <person name="Tistechok S."/>
            <person name="Samborskyy M."/>
            <person name="Roman I."/>
        </authorList>
    </citation>
    <scope>NUCLEOTIDE SEQUENCE</scope>
    <source>
        <strain evidence="3">DSM 103496</strain>
    </source>
</reference>
<comment type="caution">
    <text evidence="3">The sequence shown here is derived from an EMBL/GenBank/DDBJ whole genome shotgun (WGS) entry which is preliminary data.</text>
</comment>
<dbReference type="InterPro" id="IPR006016">
    <property type="entry name" value="UspA"/>
</dbReference>
<proteinExistence type="inferred from homology"/>
<dbReference type="PANTHER" id="PTHR46268:SF6">
    <property type="entry name" value="UNIVERSAL STRESS PROTEIN UP12"/>
    <property type="match status" value="1"/>
</dbReference>
<name>A0A9X2VXZ3_9PSEU</name>
<dbReference type="InterPro" id="IPR006015">
    <property type="entry name" value="Universal_stress_UspA"/>
</dbReference>
<dbReference type="Proteomes" id="UP001141259">
    <property type="component" value="Unassembled WGS sequence"/>
</dbReference>
<dbReference type="InterPro" id="IPR014729">
    <property type="entry name" value="Rossmann-like_a/b/a_fold"/>
</dbReference>
<dbReference type="Gene3D" id="3.40.50.620">
    <property type="entry name" value="HUPs"/>
    <property type="match status" value="1"/>
</dbReference>
<dbReference type="EMBL" id="JANYMP010000053">
    <property type="protein sequence ID" value="MCS7484744.1"/>
    <property type="molecule type" value="Genomic_DNA"/>
</dbReference>
<dbReference type="CDD" id="cd00293">
    <property type="entry name" value="USP-like"/>
    <property type="match status" value="1"/>
</dbReference>
<dbReference type="RefSeq" id="WP_259630189.1">
    <property type="nucleotide sequence ID" value="NZ_JANYMP010000053.1"/>
</dbReference>
<evidence type="ECO:0000313" key="4">
    <source>
        <dbReference type="Proteomes" id="UP001141259"/>
    </source>
</evidence>
<dbReference type="Pfam" id="PF00582">
    <property type="entry name" value="Usp"/>
    <property type="match status" value="1"/>
</dbReference>
<comment type="similarity">
    <text evidence="1">Belongs to the universal stress protein A family.</text>
</comment>
<dbReference type="SUPFAM" id="SSF52402">
    <property type="entry name" value="Adenine nucleotide alpha hydrolases-like"/>
    <property type="match status" value="1"/>
</dbReference>
<dbReference type="AlphaFoldDB" id="A0A9X2VXZ3"/>